<keyword evidence="1" id="KW-0472">Membrane</keyword>
<comment type="caution">
    <text evidence="2">The sequence shown here is derived from an EMBL/GenBank/DDBJ whole genome shotgun (WGS) entry which is preliminary data.</text>
</comment>
<accession>A0A4R8IJG4</accession>
<keyword evidence="1" id="KW-0812">Transmembrane</keyword>
<dbReference type="Proteomes" id="UP000295313">
    <property type="component" value="Unassembled WGS sequence"/>
</dbReference>
<evidence type="ECO:0000313" key="2">
    <source>
        <dbReference type="EMBL" id="TDX86759.1"/>
    </source>
</evidence>
<dbReference type="RefSeq" id="WP_133943403.1">
    <property type="nucleotide sequence ID" value="NZ_SOEO01000001.1"/>
</dbReference>
<dbReference type="AlphaFoldDB" id="A0A4R8IJG4"/>
<protein>
    <submittedName>
        <fullName evidence="2">Uncharacterized protein</fullName>
    </submittedName>
</protein>
<dbReference type="EMBL" id="SOEO01000001">
    <property type="protein sequence ID" value="TDX86759.1"/>
    <property type="molecule type" value="Genomic_DNA"/>
</dbReference>
<name>A0A4R8IJG4_9FLAO</name>
<reference evidence="2 3" key="1">
    <citation type="submission" date="2019-03" db="EMBL/GenBank/DDBJ databases">
        <title>Genomic Encyclopedia of Type Strains, Phase III (KMG-III): the genomes of soil and plant-associated and newly described type strains.</title>
        <authorList>
            <person name="Whitman W."/>
        </authorList>
    </citation>
    <scope>NUCLEOTIDE SEQUENCE [LARGE SCALE GENOMIC DNA]</scope>
    <source>
        <strain evidence="2 3">CGMCC 1.12802</strain>
    </source>
</reference>
<gene>
    <name evidence="2" type="ORF">B0I22_0909</name>
</gene>
<evidence type="ECO:0000256" key="1">
    <source>
        <dbReference type="SAM" id="Phobius"/>
    </source>
</evidence>
<sequence>MGIPLLIALLFLIFFLVLIPIVFVILYKTGNKKTAYIISSILLLIFLSLAFMNSVDAFVFSKNDVKKDLKFLNITLNDDFKIVDNKIEGFPEYFQFTKLKISEADRNRIISQITISDNFKIYDSTALSEAKHQLRKIPNKTSINFQKNNIFYREYYEKEQGYVPIEISISLTKNSDTLELQRIED</sequence>
<evidence type="ECO:0000313" key="3">
    <source>
        <dbReference type="Proteomes" id="UP000295313"/>
    </source>
</evidence>
<proteinExistence type="predicted"/>
<keyword evidence="3" id="KW-1185">Reference proteome</keyword>
<organism evidence="2 3">
    <name type="scientific">Epilithonimonas xixisoli</name>
    <dbReference type="NCBI Taxonomy" id="1476462"/>
    <lineage>
        <taxon>Bacteria</taxon>
        <taxon>Pseudomonadati</taxon>
        <taxon>Bacteroidota</taxon>
        <taxon>Flavobacteriia</taxon>
        <taxon>Flavobacteriales</taxon>
        <taxon>Weeksellaceae</taxon>
        <taxon>Chryseobacterium group</taxon>
        <taxon>Epilithonimonas</taxon>
    </lineage>
</organism>
<feature type="transmembrane region" description="Helical" evidence="1">
    <location>
        <begin position="34"/>
        <end position="52"/>
    </location>
</feature>
<dbReference type="OrthoDB" id="1442993at2"/>
<keyword evidence="1" id="KW-1133">Transmembrane helix</keyword>
<feature type="transmembrane region" description="Helical" evidence="1">
    <location>
        <begin position="6"/>
        <end position="27"/>
    </location>
</feature>